<dbReference type="InterPro" id="IPR016181">
    <property type="entry name" value="Acyl_CoA_acyltransferase"/>
</dbReference>
<evidence type="ECO:0000256" key="1">
    <source>
        <dbReference type="ARBA" id="ARBA00005395"/>
    </source>
</evidence>
<feature type="binding site" evidence="5">
    <location>
        <begin position="69"/>
        <end position="71"/>
    </location>
    <ligand>
        <name>acetyl-CoA</name>
        <dbReference type="ChEBI" id="CHEBI:57288"/>
    </ligand>
</feature>
<dbReference type="HAMAP" id="MF_02210">
    <property type="entry name" value="RimI"/>
    <property type="match status" value="1"/>
</dbReference>
<protein>
    <recommendedName>
        <fullName evidence="5 6">[Ribosomal protein bS18]-alanine N-acetyltransferase</fullName>
        <ecNumber evidence="5 6">2.3.1.266</ecNumber>
    </recommendedName>
</protein>
<name>U3CJ61_9VIBR</name>
<dbReference type="Pfam" id="PF00583">
    <property type="entry name" value="Acetyltransf_1"/>
    <property type="match status" value="1"/>
</dbReference>
<comment type="catalytic activity">
    <reaction evidence="5 6">
        <text>N-terminal L-alanyl-[ribosomal protein bS18] + acetyl-CoA = N-terminal N(alpha)-acetyl-L-alanyl-[ribosomal protein bS18] + CoA + H(+)</text>
        <dbReference type="Rhea" id="RHEA:43756"/>
        <dbReference type="Rhea" id="RHEA-COMP:10676"/>
        <dbReference type="Rhea" id="RHEA-COMP:10677"/>
        <dbReference type="ChEBI" id="CHEBI:15378"/>
        <dbReference type="ChEBI" id="CHEBI:57287"/>
        <dbReference type="ChEBI" id="CHEBI:57288"/>
        <dbReference type="ChEBI" id="CHEBI:64718"/>
        <dbReference type="ChEBI" id="CHEBI:83683"/>
        <dbReference type="EC" id="2.3.1.266"/>
    </reaction>
</comment>
<keyword evidence="4 5" id="KW-0012">Acyltransferase</keyword>
<keyword evidence="2 5" id="KW-0963">Cytoplasm</keyword>
<gene>
    <name evidence="5 8" type="primary">rimI</name>
    <name evidence="8" type="ORF">VEZ01S_52_00520</name>
</gene>
<feature type="active site" description="Proton acceptor" evidence="5">
    <location>
        <position position="103"/>
    </location>
</feature>
<dbReference type="Proteomes" id="UP000016562">
    <property type="component" value="Unassembled WGS sequence"/>
</dbReference>
<dbReference type="OrthoDB" id="9796919at2"/>
<dbReference type="EMBL" id="BATM01000052">
    <property type="protein sequence ID" value="GAD81194.1"/>
    <property type="molecule type" value="Genomic_DNA"/>
</dbReference>
<dbReference type="SUPFAM" id="SSF55729">
    <property type="entry name" value="Acyl-CoA N-acyltransferases (Nat)"/>
    <property type="match status" value="1"/>
</dbReference>
<feature type="binding site" evidence="5">
    <location>
        <position position="108"/>
    </location>
    <ligand>
        <name>acetyl-CoA</name>
        <dbReference type="ChEBI" id="CHEBI:57288"/>
    </ligand>
</feature>
<dbReference type="STRING" id="1219080.VEZ01S_52_00520"/>
<organism evidence="8 9">
    <name type="scientific">Vibrio ezurae NBRC 102218</name>
    <dbReference type="NCBI Taxonomy" id="1219080"/>
    <lineage>
        <taxon>Bacteria</taxon>
        <taxon>Pseudomonadati</taxon>
        <taxon>Pseudomonadota</taxon>
        <taxon>Gammaproteobacteria</taxon>
        <taxon>Vibrionales</taxon>
        <taxon>Vibrionaceae</taxon>
        <taxon>Vibrio</taxon>
    </lineage>
</organism>
<feature type="domain" description="N-acetyltransferase" evidence="7">
    <location>
        <begin position="2"/>
        <end position="147"/>
    </location>
</feature>
<comment type="function">
    <text evidence="5 6">Acetylates the N-terminal alanine of ribosomal protein bS18.</text>
</comment>
<evidence type="ECO:0000313" key="8">
    <source>
        <dbReference type="EMBL" id="GAD81194.1"/>
    </source>
</evidence>
<dbReference type="NCBIfam" id="TIGR01575">
    <property type="entry name" value="rimI"/>
    <property type="match status" value="1"/>
</dbReference>
<accession>U3CJ61</accession>
<dbReference type="Gene3D" id="3.40.630.30">
    <property type="match status" value="1"/>
</dbReference>
<comment type="caution">
    <text evidence="5">Lacks conserved residue(s) required for the propagation of feature annotation.</text>
</comment>
<reference evidence="8 9" key="1">
    <citation type="submission" date="2013-09" db="EMBL/GenBank/DDBJ databases">
        <title>Whole genome shotgun sequence of Vibrio ezurae NBRC 102218.</title>
        <authorList>
            <person name="Yoshida I."/>
            <person name="Hosoyama A."/>
            <person name="Numata M."/>
            <person name="Hashimoto M."/>
            <person name="Hosoyama Y."/>
            <person name="Tsuchikane K."/>
            <person name="Noguchi M."/>
            <person name="Hirakata S."/>
            <person name="Ichikawa N."/>
            <person name="Ohji S."/>
            <person name="Yamazoe A."/>
            <person name="Fujita N."/>
        </authorList>
    </citation>
    <scope>NUCLEOTIDE SEQUENCE [LARGE SCALE GENOMIC DNA]</scope>
    <source>
        <strain evidence="8 9">NBRC 102218</strain>
    </source>
</reference>
<comment type="caution">
    <text evidence="8">The sequence shown here is derived from an EMBL/GenBank/DDBJ whole genome shotgun (WGS) entry which is preliminary data.</text>
</comment>
<dbReference type="PANTHER" id="PTHR43420">
    <property type="entry name" value="ACETYLTRANSFERASE"/>
    <property type="match status" value="1"/>
</dbReference>
<evidence type="ECO:0000256" key="4">
    <source>
        <dbReference type="ARBA" id="ARBA00023315"/>
    </source>
</evidence>
<keyword evidence="9" id="KW-1185">Reference proteome</keyword>
<dbReference type="eggNOG" id="COG0456">
    <property type="taxonomic scope" value="Bacteria"/>
</dbReference>
<dbReference type="InterPro" id="IPR043690">
    <property type="entry name" value="RimI"/>
</dbReference>
<sequence length="147" mass="16638">MPNLIPLASTHLDSVWQIESTAHTHPWKRSMIDDLASRGAMHFAFEDDEQLVGYFYAQNIVGEVTLLNVAVAPEKQGQGIGTQLIESFIELCESQNVESIWLEVRDSNKKAQALYLNAGFNEVDRRRNYYPTATGREDAIIMSYLCL</sequence>
<evidence type="ECO:0000256" key="2">
    <source>
        <dbReference type="ARBA" id="ARBA00022490"/>
    </source>
</evidence>
<evidence type="ECO:0000259" key="7">
    <source>
        <dbReference type="PROSITE" id="PS51186"/>
    </source>
</evidence>
<dbReference type="GO" id="GO:0005737">
    <property type="term" value="C:cytoplasm"/>
    <property type="evidence" value="ECO:0007669"/>
    <property type="project" value="UniProtKB-SubCell"/>
</dbReference>
<dbReference type="InterPro" id="IPR006464">
    <property type="entry name" value="AcTrfase_RimI/Ard1"/>
</dbReference>
<keyword evidence="3 5" id="KW-0808">Transferase</keyword>
<dbReference type="AlphaFoldDB" id="U3CJ61"/>
<proteinExistence type="inferred from homology"/>
<comment type="similarity">
    <text evidence="1 5 6">Belongs to the acetyltransferase family. RimI subfamily.</text>
</comment>
<dbReference type="InterPro" id="IPR000182">
    <property type="entry name" value="GNAT_dom"/>
</dbReference>
<dbReference type="PANTHER" id="PTHR43420:SF51">
    <property type="entry name" value="PEPTIDYL-LYSINE N-ACETYLTRANSFERASE YIAC"/>
    <property type="match status" value="1"/>
</dbReference>
<evidence type="ECO:0000256" key="5">
    <source>
        <dbReference type="HAMAP-Rule" id="MF_02210"/>
    </source>
</evidence>
<dbReference type="RefSeq" id="WP_021714891.1">
    <property type="nucleotide sequence ID" value="NZ_BATM01000052.1"/>
</dbReference>
<comment type="subcellular location">
    <subcellularLocation>
        <location evidence="5 6">Cytoplasm</location>
    </subcellularLocation>
</comment>
<dbReference type="EC" id="2.3.1.266" evidence="5 6"/>
<feature type="active site" description="Proton donor" evidence="5">
    <location>
        <position position="115"/>
    </location>
</feature>
<dbReference type="GO" id="GO:0008999">
    <property type="term" value="F:protein-N-terminal-alanine acetyltransferase activity"/>
    <property type="evidence" value="ECO:0007669"/>
    <property type="project" value="UniProtKB-UniRule"/>
</dbReference>
<dbReference type="CDD" id="cd04301">
    <property type="entry name" value="NAT_SF"/>
    <property type="match status" value="1"/>
</dbReference>
<dbReference type="InterPro" id="IPR050680">
    <property type="entry name" value="YpeA/RimI_acetyltransf"/>
</dbReference>
<evidence type="ECO:0000256" key="3">
    <source>
        <dbReference type="ARBA" id="ARBA00022679"/>
    </source>
</evidence>
<dbReference type="PROSITE" id="PS51186">
    <property type="entry name" value="GNAT"/>
    <property type="match status" value="1"/>
</dbReference>
<evidence type="ECO:0000256" key="6">
    <source>
        <dbReference type="RuleBase" id="RU363094"/>
    </source>
</evidence>
<evidence type="ECO:0000313" key="9">
    <source>
        <dbReference type="Proteomes" id="UP000016562"/>
    </source>
</evidence>